<dbReference type="HAMAP" id="MF_00210">
    <property type="entry name" value="EPSP_synth"/>
    <property type="match status" value="1"/>
</dbReference>
<evidence type="ECO:0000256" key="3">
    <source>
        <dbReference type="ARBA" id="ARBA00022605"/>
    </source>
</evidence>
<feature type="binding site" evidence="7">
    <location>
        <position position="162"/>
    </location>
    <ligand>
        <name>phosphoenolpyruvate</name>
        <dbReference type="ChEBI" id="CHEBI:58702"/>
    </ligand>
</feature>
<keyword evidence="5 7" id="KW-0057">Aromatic amino acid biosynthesis</keyword>
<dbReference type="PROSITE" id="PS00885">
    <property type="entry name" value="EPSP_SYNTHASE_2"/>
    <property type="match status" value="1"/>
</dbReference>
<dbReference type="InterPro" id="IPR006264">
    <property type="entry name" value="EPSP_synthase"/>
</dbReference>
<dbReference type="Pfam" id="PF00275">
    <property type="entry name" value="EPSP_synthase"/>
    <property type="match status" value="1"/>
</dbReference>
<comment type="subcellular location">
    <subcellularLocation>
        <location evidence="7">Cytoplasm</location>
    </subcellularLocation>
</comment>
<dbReference type="EMBL" id="CP028103">
    <property type="protein sequence ID" value="AVQ30289.1"/>
    <property type="molecule type" value="Genomic_DNA"/>
</dbReference>
<feature type="binding site" evidence="7">
    <location>
        <position position="21"/>
    </location>
    <ligand>
        <name>3-phosphoshikimate</name>
        <dbReference type="ChEBI" id="CHEBI:145989"/>
    </ligand>
</feature>
<feature type="binding site" evidence="7">
    <location>
        <position position="91"/>
    </location>
    <ligand>
        <name>phosphoenolpyruvate</name>
        <dbReference type="ChEBI" id="CHEBI:58702"/>
    </ligand>
</feature>
<keyword evidence="7" id="KW-0963">Cytoplasm</keyword>
<dbReference type="Gene3D" id="3.65.10.10">
    <property type="entry name" value="Enolpyruvate transferase domain"/>
    <property type="match status" value="2"/>
</dbReference>
<keyword evidence="10" id="KW-1185">Reference proteome</keyword>
<gene>
    <name evidence="7 9" type="primary">aroA</name>
    <name evidence="9" type="ORF">C4N18_03235</name>
</gene>
<dbReference type="EC" id="2.5.1.19" evidence="7"/>
<feature type="binding site" evidence="7">
    <location>
        <position position="25"/>
    </location>
    <ligand>
        <name>3-phosphoshikimate</name>
        <dbReference type="ChEBI" id="CHEBI:145989"/>
    </ligand>
</feature>
<feature type="binding site" evidence="7">
    <location>
        <position position="162"/>
    </location>
    <ligand>
        <name>3-phosphoshikimate</name>
        <dbReference type="ChEBI" id="CHEBI:145989"/>
    </ligand>
</feature>
<evidence type="ECO:0000256" key="2">
    <source>
        <dbReference type="ARBA" id="ARBA00009948"/>
    </source>
</evidence>
<comment type="catalytic activity">
    <reaction evidence="6">
        <text>3-phosphoshikimate + phosphoenolpyruvate = 5-O-(1-carboxyvinyl)-3-phosphoshikimate + phosphate</text>
        <dbReference type="Rhea" id="RHEA:21256"/>
        <dbReference type="ChEBI" id="CHEBI:43474"/>
        <dbReference type="ChEBI" id="CHEBI:57701"/>
        <dbReference type="ChEBI" id="CHEBI:58702"/>
        <dbReference type="ChEBI" id="CHEBI:145989"/>
        <dbReference type="EC" id="2.5.1.19"/>
    </reaction>
    <physiologicalReaction direction="left-to-right" evidence="6">
        <dbReference type="Rhea" id="RHEA:21257"/>
    </physiologicalReaction>
</comment>
<dbReference type="RefSeq" id="WP_005949016.1">
    <property type="nucleotide sequence ID" value="NZ_CP028103.1"/>
</dbReference>
<name>A0ABN5JEX1_FUSVA</name>
<feature type="binding site" evidence="7">
    <location>
        <position position="20"/>
    </location>
    <ligand>
        <name>3-phosphoshikimate</name>
        <dbReference type="ChEBI" id="CHEBI:145989"/>
    </ligand>
</feature>
<sequence>MKVKIYPSKCSGQIVIPPSKSMGHRAIICASLASGRSVIKNVAYSDDIKTTIEGMRKLGAEIEENGDILIIDGIKDITRISDEIINCNESGSTLRFFIPIFSLTGKKITFLGKNRLLKRPQKIYEDIFKEQKLHYFHDETKIEIEGRLKAGTYVVDGNISSQFISGLLFTLPLLEGDSKIKIKPPFESASYIELTLEMLRRYGIEISKTDELTFKIKGNQKYKPCDYTIEGDFSQLGFFAVLGAINNNIECLGLNHGSNQGDKAIIEILRNAGIKIENIEGGYLIHKSTPKSCEIDLADCPDLGPILNVLGMYGDGKFRIYNAGRLRYKESDRIAAMEEELLKLGVDIKTTEDEIFISGKKIYDGGIEAAGHKDHRIVMSLAVAATIMNKPVIIDGAEAVEKSYPDFFKDIEKIGIKVEYYDK</sequence>
<feature type="binding site" evidence="7">
    <location>
        <position position="20"/>
    </location>
    <ligand>
        <name>phosphoenolpyruvate</name>
        <dbReference type="ChEBI" id="CHEBI:58702"/>
    </ligand>
</feature>
<evidence type="ECO:0000259" key="8">
    <source>
        <dbReference type="Pfam" id="PF00275"/>
    </source>
</evidence>
<feature type="binding site" evidence="7">
    <location>
        <position position="161"/>
    </location>
    <ligand>
        <name>3-phosphoshikimate</name>
        <dbReference type="ChEBI" id="CHEBI:145989"/>
    </ligand>
</feature>
<dbReference type="CDD" id="cd01556">
    <property type="entry name" value="EPSP_synthase"/>
    <property type="match status" value="1"/>
</dbReference>
<proteinExistence type="inferred from homology"/>
<dbReference type="PANTHER" id="PTHR21090:SF5">
    <property type="entry name" value="PENTAFUNCTIONAL AROM POLYPEPTIDE"/>
    <property type="match status" value="1"/>
</dbReference>
<keyword evidence="3 7" id="KW-0028">Amino-acid biosynthesis</keyword>
<feature type="binding site" evidence="7">
    <location>
        <position position="188"/>
    </location>
    <ligand>
        <name>3-phosphoshikimate</name>
        <dbReference type="ChEBI" id="CHEBI:145989"/>
    </ligand>
</feature>
<dbReference type="PANTHER" id="PTHR21090">
    <property type="entry name" value="AROM/DEHYDROQUINATE SYNTHASE"/>
    <property type="match status" value="1"/>
</dbReference>
<dbReference type="InterPro" id="IPR001986">
    <property type="entry name" value="Enolpyruvate_Tfrase_dom"/>
</dbReference>
<comment type="subunit">
    <text evidence="7">Monomer.</text>
</comment>
<feature type="binding site" evidence="7">
    <location>
        <position position="302"/>
    </location>
    <ligand>
        <name>3-phosphoshikimate</name>
        <dbReference type="ChEBI" id="CHEBI:145989"/>
    </ligand>
</feature>
<dbReference type="SUPFAM" id="SSF55205">
    <property type="entry name" value="EPT/RTPC-like"/>
    <property type="match status" value="1"/>
</dbReference>
<evidence type="ECO:0000256" key="5">
    <source>
        <dbReference type="ARBA" id="ARBA00023141"/>
    </source>
</evidence>
<keyword evidence="4 7" id="KW-0808">Transferase</keyword>
<feature type="binding site" evidence="7">
    <location>
        <position position="329"/>
    </location>
    <ligand>
        <name>3-phosphoshikimate</name>
        <dbReference type="ChEBI" id="CHEBI:145989"/>
    </ligand>
</feature>
<comment type="pathway">
    <text evidence="1 7">Metabolic intermediate biosynthesis; chorismate biosynthesis; chorismate from D-erythrose 4-phosphate and phosphoenolpyruvate: step 6/7.</text>
</comment>
<feature type="binding site" evidence="7">
    <location>
        <position position="160"/>
    </location>
    <ligand>
        <name>3-phosphoshikimate</name>
        <dbReference type="ChEBI" id="CHEBI:145989"/>
    </ligand>
</feature>
<feature type="binding site" evidence="7">
    <location>
        <position position="119"/>
    </location>
    <ligand>
        <name>phosphoenolpyruvate</name>
        <dbReference type="ChEBI" id="CHEBI:58702"/>
    </ligand>
</feature>
<comment type="similarity">
    <text evidence="2 7">Belongs to the EPSP synthase family.</text>
</comment>
<dbReference type="Proteomes" id="UP000241238">
    <property type="component" value="Chromosome"/>
</dbReference>
<evidence type="ECO:0000256" key="7">
    <source>
        <dbReference type="HAMAP-Rule" id="MF_00210"/>
    </source>
</evidence>
<protein>
    <recommendedName>
        <fullName evidence="7">3-phosphoshikimate 1-carboxyvinyltransferase</fullName>
        <ecNumber evidence="7">2.5.1.19</ecNumber>
    </recommendedName>
    <alternativeName>
        <fullName evidence="7">5-enolpyruvylshikimate-3-phosphate synthase</fullName>
        <shortName evidence="7">EPSP synthase</shortName>
        <shortName evidence="7">EPSPS</shortName>
    </alternativeName>
</protein>
<dbReference type="GeneID" id="77466991"/>
<accession>A0ABN5JEX1</accession>
<feature type="domain" description="Enolpyruvate transferase" evidence="8">
    <location>
        <begin position="8"/>
        <end position="410"/>
    </location>
</feature>
<evidence type="ECO:0000313" key="9">
    <source>
        <dbReference type="EMBL" id="AVQ30289.1"/>
    </source>
</evidence>
<evidence type="ECO:0000256" key="1">
    <source>
        <dbReference type="ARBA" id="ARBA00004811"/>
    </source>
</evidence>
<feature type="binding site" evidence="7">
    <location>
        <position position="333"/>
    </location>
    <ligand>
        <name>phosphoenolpyruvate</name>
        <dbReference type="ChEBI" id="CHEBI:58702"/>
    </ligand>
</feature>
<feature type="active site" description="Proton acceptor" evidence="7">
    <location>
        <position position="302"/>
    </location>
</feature>
<dbReference type="InterPro" id="IPR013792">
    <property type="entry name" value="RNA3'P_cycl/enolpyr_Trfase_a/b"/>
</dbReference>
<feature type="binding site" evidence="7">
    <location>
        <position position="402"/>
    </location>
    <ligand>
        <name>phosphoenolpyruvate</name>
        <dbReference type="ChEBI" id="CHEBI:58702"/>
    </ligand>
</feature>
<dbReference type="InterPro" id="IPR036968">
    <property type="entry name" value="Enolpyruvate_Tfrase_sf"/>
</dbReference>
<evidence type="ECO:0000256" key="6">
    <source>
        <dbReference type="ARBA" id="ARBA00044633"/>
    </source>
</evidence>
<reference evidence="10" key="1">
    <citation type="journal article" date="2018" name="MSphere">
        <title>Fusobacterium Genomics Using MinION and Illumina Sequencing Enables Genome Completion and Correction.</title>
        <authorList>
            <person name="Todd S.M."/>
            <person name="Settlage R.E."/>
            <person name="Lahmers K.K."/>
            <person name="Slade D.J."/>
        </authorList>
    </citation>
    <scope>NUCLEOTIDE SEQUENCE [LARGE SCALE GENOMIC DNA]</scope>
    <source>
        <strain evidence="10">ATCC 27725</strain>
    </source>
</reference>
<dbReference type="InterPro" id="IPR023193">
    <property type="entry name" value="EPSP_synthase_CS"/>
</dbReference>
<evidence type="ECO:0000313" key="10">
    <source>
        <dbReference type="Proteomes" id="UP000241238"/>
    </source>
</evidence>
<feature type="binding site" evidence="7">
    <location>
        <position position="376"/>
    </location>
    <ligand>
        <name>phosphoenolpyruvate</name>
        <dbReference type="ChEBI" id="CHEBI:58702"/>
    </ligand>
</feature>
<organism evidence="9 10">
    <name type="scientific">Fusobacterium varium ATCC 27725</name>
    <dbReference type="NCBI Taxonomy" id="469618"/>
    <lineage>
        <taxon>Bacteria</taxon>
        <taxon>Fusobacteriati</taxon>
        <taxon>Fusobacteriota</taxon>
        <taxon>Fusobacteriia</taxon>
        <taxon>Fusobacteriales</taxon>
        <taxon>Fusobacteriaceae</taxon>
        <taxon>Fusobacterium</taxon>
    </lineage>
</organism>
<dbReference type="NCBIfam" id="TIGR01356">
    <property type="entry name" value="aroA"/>
    <property type="match status" value="1"/>
</dbReference>
<evidence type="ECO:0000256" key="4">
    <source>
        <dbReference type="ARBA" id="ARBA00022679"/>
    </source>
</evidence>
<comment type="caution">
    <text evidence="7">Lacks conserved residue(s) required for the propagation of feature annotation.</text>
</comment>
<comment type="function">
    <text evidence="7">Catalyzes the transfer of the enolpyruvyl moiety of phosphoenolpyruvate (PEP) to the 5-hydroxyl of shikimate-3-phosphate (S3P) to produce enolpyruvyl shikimate-3-phosphate and inorganic phosphate.</text>
</comment>
<dbReference type="PIRSF" id="PIRSF000505">
    <property type="entry name" value="EPSPS"/>
    <property type="match status" value="1"/>
</dbReference>